<dbReference type="InterPro" id="IPR011856">
    <property type="entry name" value="tRNA_endonuc-like_dom_sf"/>
</dbReference>
<sequence length="96" mass="10967">MLERDYQKSLIVKLERMFPGCFILKNDPGYLQGVPDLLILHGGRWAMLEVKANAKAPSRPNQNYYVELLNGMSFAAFIHPSNEQEVLDALRAEFQV</sequence>
<proteinExistence type="predicted"/>
<dbReference type="GO" id="GO:0003676">
    <property type="term" value="F:nucleic acid binding"/>
    <property type="evidence" value="ECO:0007669"/>
    <property type="project" value="InterPro"/>
</dbReference>
<dbReference type="Gene3D" id="3.40.1350.10">
    <property type="match status" value="1"/>
</dbReference>
<dbReference type="Proteomes" id="UP000224592">
    <property type="component" value="Segment"/>
</dbReference>
<organism evidence="1 2">
    <name type="scientific">Streptomyces phage OlympicHelado</name>
    <dbReference type="NCBI Taxonomy" id="1897524"/>
    <lineage>
        <taxon>Viruses</taxon>
        <taxon>Duplodnaviria</taxon>
        <taxon>Heunggongvirae</taxon>
        <taxon>Uroviricota</taxon>
        <taxon>Caudoviricetes</taxon>
        <taxon>Rimavirus</taxon>
        <taxon>Rimavirus rima</taxon>
    </lineage>
</organism>
<accession>A0A1I9SDM2</accession>
<gene>
    <name evidence="1" type="ORF">SEA_OLYMPICHELADO_85</name>
</gene>
<protein>
    <submittedName>
        <fullName evidence="1">VRR-Nuc domain protein</fullName>
    </submittedName>
</protein>
<name>A0A1I9SDM2_9CAUD</name>
<evidence type="ECO:0000313" key="1">
    <source>
        <dbReference type="EMBL" id="AOZ64949.1"/>
    </source>
</evidence>
<evidence type="ECO:0000313" key="2">
    <source>
        <dbReference type="Proteomes" id="UP000224592"/>
    </source>
</evidence>
<reference evidence="1 2" key="1">
    <citation type="submission" date="2016-08" db="EMBL/GenBank/DDBJ databases">
        <authorList>
            <person name="Delwel I.O."/>
            <person name="Rosado J.E."/>
            <person name="Bhuiyan S."/>
            <person name="Layton S.R."/>
            <person name="Benjamin R.C."/>
            <person name="Hughes L.E."/>
            <person name="Garlena R.A."/>
            <person name="Russell D.A."/>
            <person name="Pope W.H."/>
            <person name="Jacobs-Sera D."/>
            <person name="Hendrix R.W."/>
            <person name="Hatfull G.F."/>
        </authorList>
    </citation>
    <scope>NUCLEOTIDE SEQUENCE [LARGE SCALE GENOMIC DNA]</scope>
</reference>
<dbReference type="EMBL" id="KX670789">
    <property type="protein sequence ID" value="AOZ64949.1"/>
    <property type="molecule type" value="Genomic_DNA"/>
</dbReference>